<feature type="compositionally biased region" description="Pro residues" evidence="1">
    <location>
        <begin position="61"/>
        <end position="79"/>
    </location>
</feature>
<feature type="compositionally biased region" description="Acidic residues" evidence="1">
    <location>
        <begin position="8"/>
        <end position="20"/>
    </location>
</feature>
<reference evidence="2 3" key="1">
    <citation type="journal article" date="2021" name="BMC Genomics">
        <title>Datura genome reveals duplications of psychoactive alkaloid biosynthetic genes and high mutation rate following tissue culture.</title>
        <authorList>
            <person name="Rajewski A."/>
            <person name="Carter-House D."/>
            <person name="Stajich J."/>
            <person name="Litt A."/>
        </authorList>
    </citation>
    <scope>NUCLEOTIDE SEQUENCE [LARGE SCALE GENOMIC DNA]</scope>
    <source>
        <strain evidence="2">AR-01</strain>
    </source>
</reference>
<feature type="compositionally biased region" description="Polar residues" evidence="1">
    <location>
        <begin position="110"/>
        <end position="120"/>
    </location>
</feature>
<organism evidence="2 3">
    <name type="scientific">Datura stramonium</name>
    <name type="common">Jimsonweed</name>
    <name type="synonym">Common thornapple</name>
    <dbReference type="NCBI Taxonomy" id="4076"/>
    <lineage>
        <taxon>Eukaryota</taxon>
        <taxon>Viridiplantae</taxon>
        <taxon>Streptophyta</taxon>
        <taxon>Embryophyta</taxon>
        <taxon>Tracheophyta</taxon>
        <taxon>Spermatophyta</taxon>
        <taxon>Magnoliopsida</taxon>
        <taxon>eudicotyledons</taxon>
        <taxon>Gunneridae</taxon>
        <taxon>Pentapetalae</taxon>
        <taxon>asterids</taxon>
        <taxon>lamiids</taxon>
        <taxon>Solanales</taxon>
        <taxon>Solanaceae</taxon>
        <taxon>Solanoideae</taxon>
        <taxon>Datureae</taxon>
        <taxon>Datura</taxon>
    </lineage>
</organism>
<comment type="caution">
    <text evidence="2">The sequence shown here is derived from an EMBL/GenBank/DDBJ whole genome shotgun (WGS) entry which is preliminary data.</text>
</comment>
<feature type="compositionally biased region" description="Polar residues" evidence="1">
    <location>
        <begin position="152"/>
        <end position="164"/>
    </location>
</feature>
<protein>
    <submittedName>
        <fullName evidence="2">Uncharacterized protein</fullName>
    </submittedName>
</protein>
<feature type="compositionally biased region" description="Polar residues" evidence="1">
    <location>
        <begin position="86"/>
        <end position="96"/>
    </location>
</feature>
<evidence type="ECO:0000256" key="1">
    <source>
        <dbReference type="SAM" id="MobiDB-lite"/>
    </source>
</evidence>
<accession>A0ABS8SJ64</accession>
<dbReference type="Proteomes" id="UP000823775">
    <property type="component" value="Unassembled WGS sequence"/>
</dbReference>
<proteinExistence type="predicted"/>
<name>A0ABS8SJ64_DATST</name>
<keyword evidence="3" id="KW-1185">Reference proteome</keyword>
<feature type="compositionally biased region" description="Low complexity" evidence="1">
    <location>
        <begin position="97"/>
        <end position="109"/>
    </location>
</feature>
<evidence type="ECO:0000313" key="3">
    <source>
        <dbReference type="Proteomes" id="UP000823775"/>
    </source>
</evidence>
<sequence length="194" mass="20351">MKATCGETSDEESEVEDGDNDNLALMDKSDTDSDSDSSEAKGNEDEQHEIVLVPSSAEQPSSPPHMPDIPPLASIPPPNEGILRSLPTSPSVASPGSSIETSPTSLSSEKGSNGSPSHSSPEAIELYFFLTDIRSHYTAQEPDSPSFPKTILSPSDSASLSPTVGENPVDITISESKSLDDSIPLASLKKGARK</sequence>
<feature type="compositionally biased region" description="Basic and acidic residues" evidence="1">
    <location>
        <begin position="38"/>
        <end position="49"/>
    </location>
</feature>
<feature type="region of interest" description="Disordered" evidence="1">
    <location>
        <begin position="138"/>
        <end position="194"/>
    </location>
</feature>
<feature type="region of interest" description="Disordered" evidence="1">
    <location>
        <begin position="1"/>
        <end position="120"/>
    </location>
</feature>
<gene>
    <name evidence="2" type="ORF">HAX54_039196</name>
</gene>
<evidence type="ECO:0000313" key="2">
    <source>
        <dbReference type="EMBL" id="MCD7458792.1"/>
    </source>
</evidence>
<dbReference type="EMBL" id="JACEIK010000541">
    <property type="protein sequence ID" value="MCD7458792.1"/>
    <property type="molecule type" value="Genomic_DNA"/>
</dbReference>